<evidence type="ECO:0000256" key="1">
    <source>
        <dbReference type="SAM" id="SignalP"/>
    </source>
</evidence>
<dbReference type="AlphaFoldDB" id="A0A0N4UZG7"/>
<organism evidence="4">
    <name type="scientific">Enterobius vermicularis</name>
    <name type="common">Human pinworm</name>
    <dbReference type="NCBI Taxonomy" id="51028"/>
    <lineage>
        <taxon>Eukaryota</taxon>
        <taxon>Metazoa</taxon>
        <taxon>Ecdysozoa</taxon>
        <taxon>Nematoda</taxon>
        <taxon>Chromadorea</taxon>
        <taxon>Rhabditida</taxon>
        <taxon>Spirurina</taxon>
        <taxon>Oxyuridomorpha</taxon>
        <taxon>Oxyuroidea</taxon>
        <taxon>Oxyuridae</taxon>
        <taxon>Enterobius</taxon>
    </lineage>
</organism>
<reference evidence="2 3" key="2">
    <citation type="submission" date="2018-10" db="EMBL/GenBank/DDBJ databases">
        <authorList>
            <consortium name="Pathogen Informatics"/>
        </authorList>
    </citation>
    <scope>NUCLEOTIDE SEQUENCE [LARGE SCALE GENOMIC DNA]</scope>
</reference>
<keyword evidence="1" id="KW-0732">Signal</keyword>
<protein>
    <submittedName>
        <fullName evidence="4">Protein G12</fullName>
    </submittedName>
</protein>
<feature type="chain" id="PRO_5043122563" evidence="1">
    <location>
        <begin position="18"/>
        <end position="153"/>
    </location>
</feature>
<keyword evidence="3" id="KW-1185">Reference proteome</keyword>
<evidence type="ECO:0000313" key="2">
    <source>
        <dbReference type="EMBL" id="VDD87582.1"/>
    </source>
</evidence>
<feature type="signal peptide" evidence="1">
    <location>
        <begin position="1"/>
        <end position="17"/>
    </location>
</feature>
<accession>A0A0N4UZG7</accession>
<sequence>MHLLLLSALALIPAVTPCSLLDGLKGRLQEVRDKTLKTKEELDVSLQEPPKPFFILKKLGAPPALLESPELKDSSGQLQAIAQQVSSAMRDHLGEDAGTETRLITRQMGQELKNELGAEFLAQPFGFNPQMLNKFYQQELIPKQPFGGKTIVQ</sequence>
<dbReference type="WBParaSite" id="EVEC_0000301701-mRNA-1">
    <property type="protein sequence ID" value="EVEC_0000301701-mRNA-1"/>
    <property type="gene ID" value="EVEC_0000301701"/>
</dbReference>
<proteinExistence type="predicted"/>
<evidence type="ECO:0000313" key="3">
    <source>
        <dbReference type="Proteomes" id="UP000274131"/>
    </source>
</evidence>
<name>A0A0N4UZG7_ENTVE</name>
<dbReference type="Proteomes" id="UP000274131">
    <property type="component" value="Unassembled WGS sequence"/>
</dbReference>
<reference evidence="4" key="1">
    <citation type="submission" date="2017-02" db="UniProtKB">
        <authorList>
            <consortium name="WormBaseParasite"/>
        </authorList>
    </citation>
    <scope>IDENTIFICATION</scope>
</reference>
<evidence type="ECO:0000313" key="4">
    <source>
        <dbReference type="WBParaSite" id="EVEC_0000301701-mRNA-1"/>
    </source>
</evidence>
<gene>
    <name evidence="2" type="ORF">EVEC_LOCUS2725</name>
</gene>
<dbReference type="EMBL" id="UXUI01007438">
    <property type="protein sequence ID" value="VDD87582.1"/>
    <property type="molecule type" value="Genomic_DNA"/>
</dbReference>